<dbReference type="InterPro" id="IPR050109">
    <property type="entry name" value="HTH-type_TetR-like_transc_reg"/>
</dbReference>
<comment type="caution">
    <text evidence="8">The sequence shown here is derived from an EMBL/GenBank/DDBJ whole genome shotgun (WGS) entry which is preliminary data.</text>
</comment>
<evidence type="ECO:0000313" key="8">
    <source>
        <dbReference type="EMBL" id="GAA1396144.1"/>
    </source>
</evidence>
<keyword evidence="2" id="KW-0805">Transcription regulation</keyword>
<dbReference type="PANTHER" id="PTHR30055">
    <property type="entry name" value="HTH-TYPE TRANSCRIPTIONAL REGULATOR RUTR"/>
    <property type="match status" value="1"/>
</dbReference>
<dbReference type="InterPro" id="IPR023772">
    <property type="entry name" value="DNA-bd_HTH_TetR-type_CS"/>
</dbReference>
<dbReference type="PROSITE" id="PS50977">
    <property type="entry name" value="HTH_TETR_2"/>
    <property type="match status" value="1"/>
</dbReference>
<dbReference type="Gene3D" id="1.10.357.10">
    <property type="entry name" value="Tetracycline Repressor, domain 2"/>
    <property type="match status" value="1"/>
</dbReference>
<dbReference type="Proteomes" id="UP001501414">
    <property type="component" value="Unassembled WGS sequence"/>
</dbReference>
<evidence type="ECO:0000313" key="9">
    <source>
        <dbReference type="Proteomes" id="UP001501414"/>
    </source>
</evidence>
<evidence type="ECO:0000259" key="7">
    <source>
        <dbReference type="PROSITE" id="PS50977"/>
    </source>
</evidence>
<proteinExistence type="predicted"/>
<keyword evidence="9" id="KW-1185">Reference proteome</keyword>
<evidence type="ECO:0000256" key="4">
    <source>
        <dbReference type="ARBA" id="ARBA00023163"/>
    </source>
</evidence>
<dbReference type="Pfam" id="PF00440">
    <property type="entry name" value="TetR_N"/>
    <property type="match status" value="1"/>
</dbReference>
<dbReference type="InterPro" id="IPR001647">
    <property type="entry name" value="HTH_TetR"/>
</dbReference>
<evidence type="ECO:0000256" key="1">
    <source>
        <dbReference type="ARBA" id="ARBA00022491"/>
    </source>
</evidence>
<evidence type="ECO:0000256" key="2">
    <source>
        <dbReference type="ARBA" id="ARBA00023015"/>
    </source>
</evidence>
<dbReference type="InterPro" id="IPR009057">
    <property type="entry name" value="Homeodomain-like_sf"/>
</dbReference>
<accession>A0ABP4IUI9</accession>
<feature type="DNA-binding region" description="H-T-H motif" evidence="5">
    <location>
        <begin position="36"/>
        <end position="55"/>
    </location>
</feature>
<feature type="domain" description="HTH tetR-type" evidence="7">
    <location>
        <begin position="13"/>
        <end position="73"/>
    </location>
</feature>
<dbReference type="SUPFAM" id="SSF46689">
    <property type="entry name" value="Homeodomain-like"/>
    <property type="match status" value="1"/>
</dbReference>
<gene>
    <name evidence="8" type="ORF">GCM10009613_46910</name>
</gene>
<name>A0ABP4IUI9_9PSEU</name>
<dbReference type="Pfam" id="PF13977">
    <property type="entry name" value="TetR_C_6"/>
    <property type="match status" value="1"/>
</dbReference>
<dbReference type="InterPro" id="IPR036271">
    <property type="entry name" value="Tet_transcr_reg_TetR-rel_C_sf"/>
</dbReference>
<keyword evidence="1" id="KW-0678">Repressor</keyword>
<dbReference type="EMBL" id="BAAAJK010000033">
    <property type="protein sequence ID" value="GAA1396144.1"/>
    <property type="molecule type" value="Genomic_DNA"/>
</dbReference>
<keyword evidence="4" id="KW-0804">Transcription</keyword>
<evidence type="ECO:0000256" key="5">
    <source>
        <dbReference type="PROSITE-ProRule" id="PRU00335"/>
    </source>
</evidence>
<dbReference type="SUPFAM" id="SSF48498">
    <property type="entry name" value="Tetracyclin repressor-like, C-terminal domain"/>
    <property type="match status" value="1"/>
</dbReference>
<organism evidence="8 9">
    <name type="scientific">Pseudonocardia kongjuensis</name>
    <dbReference type="NCBI Taxonomy" id="102227"/>
    <lineage>
        <taxon>Bacteria</taxon>
        <taxon>Bacillati</taxon>
        <taxon>Actinomycetota</taxon>
        <taxon>Actinomycetes</taxon>
        <taxon>Pseudonocardiales</taxon>
        <taxon>Pseudonocardiaceae</taxon>
        <taxon>Pseudonocardia</taxon>
    </lineage>
</organism>
<dbReference type="InterPro" id="IPR039538">
    <property type="entry name" value="BetI_C"/>
</dbReference>
<feature type="region of interest" description="Disordered" evidence="6">
    <location>
        <begin position="201"/>
        <end position="258"/>
    </location>
</feature>
<keyword evidence="3 5" id="KW-0238">DNA-binding</keyword>
<reference evidence="9" key="1">
    <citation type="journal article" date="2019" name="Int. J. Syst. Evol. Microbiol.">
        <title>The Global Catalogue of Microorganisms (GCM) 10K type strain sequencing project: providing services to taxonomists for standard genome sequencing and annotation.</title>
        <authorList>
            <consortium name="The Broad Institute Genomics Platform"/>
            <consortium name="The Broad Institute Genome Sequencing Center for Infectious Disease"/>
            <person name="Wu L."/>
            <person name="Ma J."/>
        </authorList>
    </citation>
    <scope>NUCLEOTIDE SEQUENCE [LARGE SCALE GENOMIC DNA]</scope>
    <source>
        <strain evidence="9">JCM 11896</strain>
    </source>
</reference>
<dbReference type="PROSITE" id="PS01081">
    <property type="entry name" value="HTH_TETR_1"/>
    <property type="match status" value="1"/>
</dbReference>
<feature type="compositionally biased region" description="Gly residues" evidence="6">
    <location>
        <begin position="204"/>
        <end position="240"/>
    </location>
</feature>
<evidence type="ECO:0000256" key="3">
    <source>
        <dbReference type="ARBA" id="ARBA00023125"/>
    </source>
</evidence>
<sequence length="258" mass="26364">MAEVRRRRARGVARTRAVLLEAAAEVFAERGYDGASVDEIAGTAGVSVGSIYSRFGSKRGLFRALMTEYMDRDLARVRDGFAGGPAGGLRALDDLVQETAASRRQTLLDAETWASAMRTPALRSLLAEHEHGVRSSAAALVRRGRAATGHELGVPDDEFAVVLTSLFHGLCRQHRLDPGSVPPGLYARTVLALSRGLAEQAGAGQAGSGPAGTGHAGTGPAGTGHAGTGPAGTGHAGTGQGPAEQGVAGQAAADRPGR</sequence>
<dbReference type="PRINTS" id="PR00455">
    <property type="entry name" value="HTHTETR"/>
</dbReference>
<protein>
    <recommendedName>
        <fullName evidence="7">HTH tetR-type domain-containing protein</fullName>
    </recommendedName>
</protein>
<evidence type="ECO:0000256" key="6">
    <source>
        <dbReference type="SAM" id="MobiDB-lite"/>
    </source>
</evidence>
<dbReference type="PANTHER" id="PTHR30055:SF241">
    <property type="entry name" value="TRANSCRIPTIONAL REGULATORY PROTEIN"/>
    <property type="match status" value="1"/>
</dbReference>